<dbReference type="GO" id="GO:0016746">
    <property type="term" value="F:acyltransferase activity"/>
    <property type="evidence" value="ECO:0007669"/>
    <property type="project" value="UniProtKB-KW"/>
</dbReference>
<name>A0ABN8KVR4_9BACI</name>
<accession>A0ABN8KVR4</accession>
<keyword evidence="3" id="KW-0479">Metal-binding</keyword>
<dbReference type="PANTHER" id="PTHR37418:SF2">
    <property type="entry name" value="3-KETO-5-AMINOHEXANOATE CLEAVAGE ENZYME"/>
    <property type="match status" value="1"/>
</dbReference>
<dbReference type="EC" id="2.3.1.247" evidence="5"/>
<dbReference type="EMBL" id="CALBWS010000029">
    <property type="protein sequence ID" value="CAH2716562.1"/>
    <property type="molecule type" value="Genomic_DNA"/>
</dbReference>
<keyword evidence="6" id="KW-1185">Reference proteome</keyword>
<dbReference type="InterPro" id="IPR008567">
    <property type="entry name" value="BKACE"/>
</dbReference>
<gene>
    <name evidence="5" type="primary">kce</name>
    <name evidence="5" type="ORF">BACCIP111895_03749</name>
</gene>
<keyword evidence="5" id="KW-0012">Acyltransferase</keyword>
<dbReference type="RefSeq" id="WP_248736817.1">
    <property type="nucleotide sequence ID" value="NZ_CALBWS010000029.1"/>
</dbReference>
<keyword evidence="2 5" id="KW-0808">Transferase</keyword>
<protein>
    <submittedName>
        <fullName evidence="5">3-keto-5-aminohexanoate cleavage enzyme</fullName>
        <ecNumber evidence="5">2.3.1.247</ecNumber>
    </submittedName>
</protein>
<sequence length="270" mass="29681">MNKLMITAALTGAEVTKEQHPALPVTPEEIAIAAYECFKAGASIIHIHARENDGTPSQNIEIYREIIERIKEKCDVIIQVSTGGAVGMTMEERMQPIFLKPEMATLSTGTVNFGDSVFLNSPNDMEKLADSMLNEGILPEFEIFEVGMIQNALKLVSKRDLKHLHFDFVIGVPGAIPATIENLLLLKSQIPNDATWTVAGIGRHQLPMAVYAMLMGGHVRVGFEDNIFYKKGVFANSNAQLIERIVRIADEIGREIATPTEARKILGLGI</sequence>
<evidence type="ECO:0000256" key="2">
    <source>
        <dbReference type="ARBA" id="ARBA00022679"/>
    </source>
</evidence>
<organism evidence="5 6">
    <name type="scientific">Neobacillus rhizosphaerae</name>
    <dbReference type="NCBI Taxonomy" id="2880965"/>
    <lineage>
        <taxon>Bacteria</taxon>
        <taxon>Bacillati</taxon>
        <taxon>Bacillota</taxon>
        <taxon>Bacilli</taxon>
        <taxon>Bacillales</taxon>
        <taxon>Bacillaceae</taxon>
        <taxon>Neobacillus</taxon>
    </lineage>
</organism>
<dbReference type="InterPro" id="IPR013785">
    <property type="entry name" value="Aldolase_TIM"/>
</dbReference>
<dbReference type="Proteomes" id="UP000838308">
    <property type="component" value="Unassembled WGS sequence"/>
</dbReference>
<comment type="caution">
    <text evidence="5">The sequence shown here is derived from an EMBL/GenBank/DDBJ whole genome shotgun (WGS) entry which is preliminary data.</text>
</comment>
<evidence type="ECO:0000256" key="4">
    <source>
        <dbReference type="ARBA" id="ARBA00022833"/>
    </source>
</evidence>
<dbReference type="Pfam" id="PF05853">
    <property type="entry name" value="BKACE"/>
    <property type="match status" value="1"/>
</dbReference>
<evidence type="ECO:0000256" key="1">
    <source>
        <dbReference type="ARBA" id="ARBA00001947"/>
    </source>
</evidence>
<dbReference type="PANTHER" id="PTHR37418">
    <property type="entry name" value="3-KETO-5-AMINOHEXANOATE CLEAVAGE ENZYME-RELATED"/>
    <property type="match status" value="1"/>
</dbReference>
<dbReference type="Gene3D" id="3.20.20.70">
    <property type="entry name" value="Aldolase class I"/>
    <property type="match status" value="1"/>
</dbReference>
<comment type="cofactor">
    <cofactor evidence="1">
        <name>Zn(2+)</name>
        <dbReference type="ChEBI" id="CHEBI:29105"/>
    </cofactor>
</comment>
<proteinExistence type="predicted"/>
<evidence type="ECO:0000313" key="6">
    <source>
        <dbReference type="Proteomes" id="UP000838308"/>
    </source>
</evidence>
<evidence type="ECO:0000313" key="5">
    <source>
        <dbReference type="EMBL" id="CAH2716562.1"/>
    </source>
</evidence>
<keyword evidence="4" id="KW-0862">Zinc</keyword>
<reference evidence="5" key="1">
    <citation type="submission" date="2022-04" db="EMBL/GenBank/DDBJ databases">
        <authorList>
            <person name="Criscuolo A."/>
        </authorList>
    </citation>
    <scope>NUCLEOTIDE SEQUENCE</scope>
    <source>
        <strain evidence="5">CIP111895</strain>
    </source>
</reference>
<evidence type="ECO:0000256" key="3">
    <source>
        <dbReference type="ARBA" id="ARBA00022723"/>
    </source>
</evidence>